<dbReference type="RefSeq" id="WP_156403919.1">
    <property type="nucleotide sequence ID" value="NZ_WSES01000001.1"/>
</dbReference>
<reference evidence="1 2" key="1">
    <citation type="submission" date="2019-12" db="EMBL/GenBank/DDBJ databases">
        <authorList>
            <person name="Li C."/>
            <person name="Zhao J."/>
        </authorList>
    </citation>
    <scope>NUCLEOTIDE SEQUENCE [LARGE SCALE GENOMIC DNA]</scope>
    <source>
        <strain evidence="1 2">NEAU-DD11</strain>
    </source>
</reference>
<gene>
    <name evidence="1" type="ORF">GPY61_04165</name>
</gene>
<sequence length="123" mass="13513">MQDYTVLDVEAFSNLDRPISDIMFNGEDLGVMNKYGGTGLITGVRIPFGVQTLTWTLGGPEGTPRNGEHMKIKNTLIISPEQIPAGTKYLGLHLYPDDTAEVTFSDSMPERTARGKKIKAARK</sequence>
<dbReference type="Proteomes" id="UP000443353">
    <property type="component" value="Unassembled WGS sequence"/>
</dbReference>
<dbReference type="EMBL" id="WSES01000001">
    <property type="protein sequence ID" value="MVW59117.1"/>
    <property type="molecule type" value="Genomic_DNA"/>
</dbReference>
<proteinExistence type="predicted"/>
<keyword evidence="2" id="KW-1185">Reference proteome</keyword>
<evidence type="ECO:0000313" key="1">
    <source>
        <dbReference type="EMBL" id="MVW59117.1"/>
    </source>
</evidence>
<dbReference type="AlphaFoldDB" id="A0A7X3K664"/>
<accession>A0A7X3K664</accession>
<comment type="caution">
    <text evidence="1">The sequence shown here is derived from an EMBL/GenBank/DDBJ whole genome shotgun (WGS) entry which is preliminary data.</text>
</comment>
<organism evidence="1 2">
    <name type="scientific">Massilia cellulosiltytica</name>
    <dbReference type="NCBI Taxonomy" id="2683234"/>
    <lineage>
        <taxon>Bacteria</taxon>
        <taxon>Pseudomonadati</taxon>
        <taxon>Pseudomonadota</taxon>
        <taxon>Betaproteobacteria</taxon>
        <taxon>Burkholderiales</taxon>
        <taxon>Oxalobacteraceae</taxon>
        <taxon>Telluria group</taxon>
        <taxon>Massilia</taxon>
    </lineage>
</organism>
<name>A0A7X3K664_9BURK</name>
<protein>
    <submittedName>
        <fullName evidence="1">Uncharacterized protein</fullName>
    </submittedName>
</protein>
<evidence type="ECO:0000313" key="2">
    <source>
        <dbReference type="Proteomes" id="UP000443353"/>
    </source>
</evidence>